<accession>A0A9X0C8A8</accession>
<dbReference type="Proteomes" id="UP001149954">
    <property type="component" value="Unassembled WGS sequence"/>
</dbReference>
<reference evidence="1" key="2">
    <citation type="journal article" date="2023" name="IMA Fungus">
        <title>Comparative genomic study of the Penicillium genus elucidates a diverse pangenome and 15 lateral gene transfer events.</title>
        <authorList>
            <person name="Petersen C."/>
            <person name="Sorensen T."/>
            <person name="Nielsen M.R."/>
            <person name="Sondergaard T.E."/>
            <person name="Sorensen J.L."/>
            <person name="Fitzpatrick D.A."/>
            <person name="Frisvad J.C."/>
            <person name="Nielsen K.L."/>
        </authorList>
    </citation>
    <scope>NUCLEOTIDE SEQUENCE</scope>
    <source>
        <strain evidence="1">IBT 29495</strain>
    </source>
</reference>
<comment type="caution">
    <text evidence="1">The sequence shown here is derived from an EMBL/GenBank/DDBJ whole genome shotgun (WGS) entry which is preliminary data.</text>
</comment>
<dbReference type="OrthoDB" id="4368118at2759"/>
<evidence type="ECO:0000313" key="2">
    <source>
        <dbReference type="Proteomes" id="UP001149954"/>
    </source>
</evidence>
<name>A0A9X0C8A8_9EURO</name>
<organism evidence="1 2">
    <name type="scientific">Penicillium fimorum</name>
    <dbReference type="NCBI Taxonomy" id="1882269"/>
    <lineage>
        <taxon>Eukaryota</taxon>
        <taxon>Fungi</taxon>
        <taxon>Dikarya</taxon>
        <taxon>Ascomycota</taxon>
        <taxon>Pezizomycotina</taxon>
        <taxon>Eurotiomycetes</taxon>
        <taxon>Eurotiomycetidae</taxon>
        <taxon>Eurotiales</taxon>
        <taxon>Aspergillaceae</taxon>
        <taxon>Penicillium</taxon>
    </lineage>
</organism>
<keyword evidence="2" id="KW-1185">Reference proteome</keyword>
<gene>
    <name evidence="1" type="ORF">N7463_001717</name>
</gene>
<dbReference type="EMBL" id="JAPWDS010000002">
    <property type="protein sequence ID" value="KAJ5512165.1"/>
    <property type="molecule type" value="Genomic_DNA"/>
</dbReference>
<proteinExistence type="predicted"/>
<evidence type="ECO:0000313" key="1">
    <source>
        <dbReference type="EMBL" id="KAJ5512165.1"/>
    </source>
</evidence>
<dbReference type="AlphaFoldDB" id="A0A9X0C8A8"/>
<sequence>MKGRFIISPAGYRLSDTLRFLIICHKIVPGRERYVKWPFDFNSDGDIYPEKWLMGHVAKA</sequence>
<reference evidence="1" key="1">
    <citation type="submission" date="2022-12" db="EMBL/GenBank/DDBJ databases">
        <authorList>
            <person name="Petersen C."/>
        </authorList>
    </citation>
    <scope>NUCLEOTIDE SEQUENCE</scope>
    <source>
        <strain evidence="1">IBT 29495</strain>
    </source>
</reference>
<protein>
    <submittedName>
        <fullName evidence="1">Uncharacterized protein</fullName>
    </submittedName>
</protein>